<feature type="domain" description="Molybdopterin dinucleotide-binding" evidence="8">
    <location>
        <begin position="711"/>
        <end position="829"/>
    </location>
</feature>
<evidence type="ECO:0000313" key="9">
    <source>
        <dbReference type="EMBL" id="MBB5142342.1"/>
    </source>
</evidence>
<dbReference type="SUPFAM" id="SSF53706">
    <property type="entry name" value="Formate dehydrogenase/DMSO reductase, domains 1-3"/>
    <property type="match status" value="1"/>
</dbReference>
<dbReference type="Proteomes" id="UP000539075">
    <property type="component" value="Unassembled WGS sequence"/>
</dbReference>
<dbReference type="Pfam" id="PF01568">
    <property type="entry name" value="Molydop_binding"/>
    <property type="match status" value="1"/>
</dbReference>
<dbReference type="GO" id="GO:0009061">
    <property type="term" value="P:anaerobic respiration"/>
    <property type="evidence" value="ECO:0007669"/>
    <property type="project" value="TreeGrafter"/>
</dbReference>
<dbReference type="InterPro" id="IPR009010">
    <property type="entry name" value="Asp_de-COase-like_dom_sf"/>
</dbReference>
<dbReference type="GO" id="GO:0008863">
    <property type="term" value="F:formate dehydrogenase (NAD+) activity"/>
    <property type="evidence" value="ECO:0007669"/>
    <property type="project" value="UniProtKB-EC"/>
</dbReference>
<dbReference type="Gene3D" id="2.40.40.20">
    <property type="match status" value="1"/>
</dbReference>
<dbReference type="GO" id="GO:0051539">
    <property type="term" value="F:4 iron, 4 sulfur cluster binding"/>
    <property type="evidence" value="ECO:0007669"/>
    <property type="project" value="UniProtKB-KW"/>
</dbReference>
<protein>
    <submittedName>
        <fullName evidence="9">Formate dehydrogenase major subunit</fullName>
        <ecNumber evidence="9">1.17.1.9</ecNumber>
    </submittedName>
</protein>
<keyword evidence="6 9" id="KW-0560">Oxidoreductase</keyword>
<organism evidence="9 10">
    <name type="scientific">Desulfovibrio intestinalis</name>
    <dbReference type="NCBI Taxonomy" id="58621"/>
    <lineage>
        <taxon>Bacteria</taxon>
        <taxon>Pseudomonadati</taxon>
        <taxon>Thermodesulfobacteriota</taxon>
        <taxon>Desulfovibrionia</taxon>
        <taxon>Desulfovibrionales</taxon>
        <taxon>Desulfovibrionaceae</taxon>
        <taxon>Desulfovibrio</taxon>
    </lineage>
</organism>
<evidence type="ECO:0000313" key="10">
    <source>
        <dbReference type="Proteomes" id="UP000539075"/>
    </source>
</evidence>
<dbReference type="GO" id="GO:0030151">
    <property type="term" value="F:molybdenum ion binding"/>
    <property type="evidence" value="ECO:0007669"/>
    <property type="project" value="TreeGrafter"/>
</dbReference>
<evidence type="ECO:0000259" key="7">
    <source>
        <dbReference type="Pfam" id="PF00384"/>
    </source>
</evidence>
<dbReference type="Gene3D" id="3.40.228.10">
    <property type="entry name" value="Dimethylsulfoxide Reductase, domain 2"/>
    <property type="match status" value="2"/>
</dbReference>
<comment type="subcellular location">
    <subcellularLocation>
        <location evidence="2">Cell envelope</location>
    </subcellularLocation>
</comment>
<evidence type="ECO:0000259" key="8">
    <source>
        <dbReference type="Pfam" id="PF01568"/>
    </source>
</evidence>
<evidence type="ECO:0000256" key="2">
    <source>
        <dbReference type="ARBA" id="ARBA00004196"/>
    </source>
</evidence>
<evidence type="ECO:0000256" key="1">
    <source>
        <dbReference type="ARBA" id="ARBA00001966"/>
    </source>
</evidence>
<keyword evidence="4" id="KW-0411">Iron-sulfur</keyword>
<comment type="caution">
    <text evidence="9">The sequence shown here is derived from an EMBL/GenBank/DDBJ whole genome shotgun (WGS) entry which is preliminary data.</text>
</comment>
<proteinExistence type="inferred from homology"/>
<dbReference type="PANTHER" id="PTHR43598">
    <property type="entry name" value="TUNGSTEN-CONTAINING FORMYLMETHANOFURAN DEHYDROGENASE 2 SUBUNIT B"/>
    <property type="match status" value="1"/>
</dbReference>
<evidence type="ECO:0000256" key="4">
    <source>
        <dbReference type="ARBA" id="ARBA00022485"/>
    </source>
</evidence>
<dbReference type="InterPro" id="IPR006657">
    <property type="entry name" value="MoPterin_dinucl-bd_dom"/>
</dbReference>
<comment type="cofactor">
    <cofactor evidence="1">
        <name>[4Fe-4S] cluster</name>
        <dbReference type="ChEBI" id="CHEBI:49883"/>
    </cofactor>
</comment>
<evidence type="ECO:0000256" key="3">
    <source>
        <dbReference type="ARBA" id="ARBA00010312"/>
    </source>
</evidence>
<evidence type="ECO:0000256" key="6">
    <source>
        <dbReference type="ARBA" id="ARBA00023002"/>
    </source>
</evidence>
<dbReference type="Gene3D" id="3.40.50.740">
    <property type="match status" value="1"/>
</dbReference>
<keyword evidence="4" id="KW-0408">Iron</keyword>
<dbReference type="SUPFAM" id="SSF50692">
    <property type="entry name" value="ADC-like"/>
    <property type="match status" value="1"/>
</dbReference>
<dbReference type="GO" id="GO:0009055">
    <property type="term" value="F:electron transfer activity"/>
    <property type="evidence" value="ECO:0007669"/>
    <property type="project" value="TreeGrafter"/>
</dbReference>
<reference evidence="9 10" key="1">
    <citation type="submission" date="2020-08" db="EMBL/GenBank/DDBJ databases">
        <title>Genomic Encyclopedia of Type Strains, Phase IV (KMG-IV): sequencing the most valuable type-strain genomes for metagenomic binning, comparative biology and taxonomic classification.</title>
        <authorList>
            <person name="Goeker M."/>
        </authorList>
    </citation>
    <scope>NUCLEOTIDE SEQUENCE [LARGE SCALE GENOMIC DNA]</scope>
    <source>
        <strain evidence="9 10">DSM 11275</strain>
    </source>
</reference>
<keyword evidence="5" id="KW-0479">Metal-binding</keyword>
<dbReference type="PANTHER" id="PTHR43598:SF1">
    <property type="entry name" value="FORMATE DEHYDROGENASE-O MAJOR SUBUNIT"/>
    <property type="match status" value="1"/>
</dbReference>
<dbReference type="EC" id="1.17.1.9" evidence="9"/>
<feature type="domain" description="Molybdopterin oxidoreductase" evidence="7">
    <location>
        <begin position="19"/>
        <end position="472"/>
    </location>
</feature>
<accession>A0A7W8BYM1</accession>
<comment type="similarity">
    <text evidence="3">Belongs to the prokaryotic molybdopterin-containing oxidoreductase family.</text>
</comment>
<keyword evidence="4" id="KW-0004">4Fe-4S</keyword>
<dbReference type="GO" id="GO:0030313">
    <property type="term" value="C:cell envelope"/>
    <property type="evidence" value="ECO:0007669"/>
    <property type="project" value="UniProtKB-SubCell"/>
</dbReference>
<dbReference type="RefSeq" id="WP_183717713.1">
    <property type="nucleotide sequence ID" value="NZ_JACHGO010000001.1"/>
</dbReference>
<dbReference type="InterPro" id="IPR006656">
    <property type="entry name" value="Mopterin_OxRdtase"/>
</dbReference>
<sequence>MPGLGASFGFGACTNFPRDMRNSDCILIMGSNMAESHPVGFQWVMEAKERGATLIHVDPRFTRTSAVADHHVRIRPDSDLAFLGALINLIIKKKGYFTDFVSQYTNAATLVSEKFSFDENTGLFVGFDPVTRTYDQEPDAWDYELDAQGMPVTDSTLQHPRCVLRVLEKHFESYTSEKAAETCGCSPEDVELVADLLMANSGTDRTSVMAYALGWTQHTSGTQIIKAAGIIQLLLGNIGRPGSGIVALRGHANVQGATDIPTLFNNLPNYIPQPKAIPEHATLKSLLEYGHGLGGRRGKGERGMWRQEGIKGAWAAMPSYMVSLLKAWYGDAATAENEYCYQNLPKMQKDESEQIFFKETLQGIVRGMFVFGQNPAVSSPNSGFHREAMRRLDWLVVVDAFETESAAVWYADPNGPGPETVGTEVFLLPASLAMEKGGSVSNTERLVQWHEPVLEAPGDSKSDLWYVYQLGKRLKALYADSTLERDKALQQLTWDYCKPGDDEPDPELVLREMNGFNTVTGEHLKSTGQLAADGSTACGCRLYCGVYPAQDQNLAKRRGTISDDENFYLNWAWAWPGNSRILYNRASADPEGKPWSERKAIIHWDSNAKRWTGADVPNYVLDKAPDYRPTPESRGMDAIPGNAPFTVHFDGLGWLFAPFGLSDGPMPVHYEALETPVRNTMAAQQISPSTTLIEDSRNAIAAQGDPRYPIILTSYRVTEQFVAGVMTRRSSWINELQPSLFFEMDQELAESLNLRTLDWVIAESKRGSIEGRVLVTPRMAPLMVCGSKVHVVGVPMHFGFKGEVTGDSVNVLTALSLGPNSDIASVKSIACRIRPGRLTPRSEHKDDFRDAYTPLPDAPMKNVPWICKPEGRLDYDN</sequence>
<dbReference type="Pfam" id="PF00384">
    <property type="entry name" value="Molybdopterin"/>
    <property type="match status" value="1"/>
</dbReference>
<dbReference type="GO" id="GO:0043546">
    <property type="term" value="F:molybdopterin cofactor binding"/>
    <property type="evidence" value="ECO:0007669"/>
    <property type="project" value="InterPro"/>
</dbReference>
<gene>
    <name evidence="9" type="ORF">HNQ38_000405</name>
</gene>
<name>A0A7W8BYM1_9BACT</name>
<evidence type="ECO:0000256" key="5">
    <source>
        <dbReference type="ARBA" id="ARBA00022723"/>
    </source>
</evidence>
<keyword evidence="10" id="KW-1185">Reference proteome</keyword>
<dbReference type="EMBL" id="JACHGO010000001">
    <property type="protein sequence ID" value="MBB5142342.1"/>
    <property type="molecule type" value="Genomic_DNA"/>
</dbReference>
<dbReference type="AlphaFoldDB" id="A0A7W8BYM1"/>